<dbReference type="GO" id="GO:0003700">
    <property type="term" value="F:DNA-binding transcription factor activity"/>
    <property type="evidence" value="ECO:0007669"/>
    <property type="project" value="InterPro"/>
</dbReference>
<gene>
    <name evidence="2" type="ORF">DKK70_11935</name>
</gene>
<dbReference type="PANTHER" id="PTHR30419">
    <property type="entry name" value="HTH-TYPE TRANSCRIPTIONAL REGULATOR YBHD"/>
    <property type="match status" value="1"/>
</dbReference>
<feature type="domain" description="HTH lysR-type" evidence="1">
    <location>
        <begin position="1"/>
        <end position="60"/>
    </location>
</feature>
<dbReference type="PANTHER" id="PTHR30419:SF8">
    <property type="entry name" value="NITROGEN ASSIMILATION TRANSCRIPTIONAL ACTIVATOR-RELATED"/>
    <property type="match status" value="1"/>
</dbReference>
<dbReference type="InterPro" id="IPR036390">
    <property type="entry name" value="WH_DNA-bd_sf"/>
</dbReference>
<proteinExistence type="predicted"/>
<dbReference type="InterPro" id="IPR000847">
    <property type="entry name" value="LysR_HTH_N"/>
</dbReference>
<organism evidence="2 3">
    <name type="scientific">Gilliamella apicola</name>
    <dbReference type="NCBI Taxonomy" id="1196095"/>
    <lineage>
        <taxon>Bacteria</taxon>
        <taxon>Pseudomonadati</taxon>
        <taxon>Pseudomonadota</taxon>
        <taxon>Gammaproteobacteria</taxon>
        <taxon>Orbales</taxon>
        <taxon>Orbaceae</taxon>
        <taxon>Gilliamella</taxon>
    </lineage>
</organism>
<dbReference type="EMBL" id="QGLR01000013">
    <property type="protein sequence ID" value="PXZ05292.1"/>
    <property type="molecule type" value="Genomic_DNA"/>
</dbReference>
<dbReference type="PRINTS" id="PR00039">
    <property type="entry name" value="HTHLYSR"/>
</dbReference>
<evidence type="ECO:0000259" key="1">
    <source>
        <dbReference type="PROSITE" id="PS50931"/>
    </source>
</evidence>
<dbReference type="SUPFAM" id="SSF46785">
    <property type="entry name" value="Winged helix' DNA-binding domain"/>
    <property type="match status" value="1"/>
</dbReference>
<comment type="caution">
    <text evidence="2">The sequence shown here is derived from an EMBL/GenBank/DDBJ whole genome shotgun (WGS) entry which is preliminary data.</text>
</comment>
<accession>A0A2V4DX08</accession>
<dbReference type="Pfam" id="PF00126">
    <property type="entry name" value="HTH_1"/>
    <property type="match status" value="1"/>
</dbReference>
<dbReference type="AlphaFoldDB" id="A0A2V4DX08"/>
<dbReference type="GO" id="GO:0005829">
    <property type="term" value="C:cytosol"/>
    <property type="evidence" value="ECO:0007669"/>
    <property type="project" value="TreeGrafter"/>
</dbReference>
<name>A0A2V4DX08_9GAMM</name>
<dbReference type="InterPro" id="IPR036388">
    <property type="entry name" value="WH-like_DNA-bd_sf"/>
</dbReference>
<protein>
    <recommendedName>
        <fullName evidence="1">HTH lysR-type domain-containing protein</fullName>
    </recommendedName>
</protein>
<dbReference type="Proteomes" id="UP000247932">
    <property type="component" value="Unassembled WGS sequence"/>
</dbReference>
<sequence length="60" mass="7024">MNMEIEKRLLQAFVTLAEAGNYRVASERLFLTQPALTKQIQAIERVFERKLFIRGRSVQN</sequence>
<dbReference type="OrthoDB" id="9067838at2"/>
<evidence type="ECO:0000313" key="3">
    <source>
        <dbReference type="Proteomes" id="UP000247932"/>
    </source>
</evidence>
<dbReference type="InterPro" id="IPR050950">
    <property type="entry name" value="HTH-type_LysR_regulators"/>
</dbReference>
<dbReference type="PROSITE" id="PS50931">
    <property type="entry name" value="HTH_LYSR"/>
    <property type="match status" value="1"/>
</dbReference>
<evidence type="ECO:0000313" key="2">
    <source>
        <dbReference type="EMBL" id="PXZ05292.1"/>
    </source>
</evidence>
<dbReference type="Gene3D" id="1.10.10.10">
    <property type="entry name" value="Winged helix-like DNA-binding domain superfamily/Winged helix DNA-binding domain"/>
    <property type="match status" value="1"/>
</dbReference>
<keyword evidence="3" id="KW-1185">Reference proteome</keyword>
<reference evidence="2 3" key="1">
    <citation type="submission" date="2018-05" db="EMBL/GenBank/DDBJ databases">
        <title>Reference genomes for bee gut microbiota database.</title>
        <authorList>
            <person name="Ellegaard K.M."/>
        </authorList>
    </citation>
    <scope>NUCLEOTIDE SEQUENCE [LARGE SCALE GENOMIC DNA]</scope>
    <source>
        <strain evidence="2 3">ESL0182</strain>
    </source>
</reference>